<comment type="caution">
    <text evidence="1">The sequence shown here is derived from an EMBL/GenBank/DDBJ whole genome shotgun (WGS) entry which is preliminary data.</text>
</comment>
<dbReference type="RefSeq" id="WP_023659849.1">
    <property type="nucleotide sequence ID" value="NZ_CM002299.1"/>
</dbReference>
<organism evidence="1 2">
    <name type="scientific">Congregibacter litoralis KT71</name>
    <dbReference type="NCBI Taxonomy" id="314285"/>
    <lineage>
        <taxon>Bacteria</taxon>
        <taxon>Pseudomonadati</taxon>
        <taxon>Pseudomonadota</taxon>
        <taxon>Gammaproteobacteria</taxon>
        <taxon>Cellvibrionales</taxon>
        <taxon>Halieaceae</taxon>
        <taxon>Congregibacter</taxon>
    </lineage>
</organism>
<proteinExistence type="predicted"/>
<dbReference type="InterPro" id="IPR011990">
    <property type="entry name" value="TPR-like_helical_dom_sf"/>
</dbReference>
<dbReference type="STRING" id="314285.KT71_03177"/>
<reference evidence="1 2" key="2">
    <citation type="journal article" date="2009" name="PLoS ONE">
        <title>The photosynthetic apparatus and its regulation in the aerobic gammaproteobacterium Congregibacter litoralis gen. nov., sp. nov.</title>
        <authorList>
            <person name="Spring S."/>
            <person name="Lunsdorf H."/>
            <person name="Fuchs B.M."/>
            <person name="Tindall B.J."/>
        </authorList>
    </citation>
    <scope>NUCLEOTIDE SEQUENCE [LARGE SCALE GENOMIC DNA]</scope>
    <source>
        <strain evidence="1">KT71</strain>
    </source>
</reference>
<dbReference type="EMBL" id="AAOA02000002">
    <property type="protein sequence ID" value="EAQ98216.2"/>
    <property type="molecule type" value="Genomic_DNA"/>
</dbReference>
<evidence type="ECO:0000313" key="1">
    <source>
        <dbReference type="EMBL" id="EAQ98216.2"/>
    </source>
</evidence>
<name>A4A7E7_9GAMM</name>
<sequence length="429" mass="46968">MFRAYNNGKPSVARGRRSRWPLCLLLIALGTGHESRAHLPEYFGRKYVQVIDALTPPAAACESADRDARKTADALKDRLDDAVLDAGAYSPSLADPIGELGKLYSTLCNHPAALKANRDALQIVRVNEGLLSPAQIPYLRALADDYQAIGDFASAQQSLRSVFRVHGMGRGKLNDAALRDSLAYFARARAIFIDPRSRGELSLFFEAFNDNEDMLEAQLERDDLAYATREALSVSHLRNLYLLLGTDFAVTSSLSADAASPAADFLQRSQMLTYGKGRVLLEELIEEAQNEPPLTRARLYLRLGNWQQWNAKWGQACDSYALAWEFATGKGSEALRKQLARPALLPEDTGLWASLLNPDIAVKASIVAGFRVSARGDISRVDAVIEDEGSSGLAGRVARWLRDSHARPGIADGACAAGELRGQRLRLLD</sequence>
<dbReference type="HOGENOM" id="CLU_046105_0_0_6"/>
<accession>A4A7E7</accession>
<reference evidence="1 2" key="1">
    <citation type="journal article" date="2007" name="Proc. Natl. Acad. Sci. U.S.A.">
        <title>Characterization of a marine gammaproteobacterium capable of aerobic anoxygenic photosynthesis.</title>
        <authorList>
            <person name="Fuchs B.M."/>
            <person name="Spring S."/>
            <person name="Teeling H."/>
            <person name="Quast C."/>
            <person name="Wulf J."/>
            <person name="Schattenhofer M."/>
            <person name="Yan S."/>
            <person name="Ferriera S."/>
            <person name="Johnson J."/>
            <person name="Glockner F.O."/>
            <person name="Amann R."/>
        </authorList>
    </citation>
    <scope>NUCLEOTIDE SEQUENCE [LARGE SCALE GENOMIC DNA]</scope>
    <source>
        <strain evidence="1">KT71</strain>
    </source>
</reference>
<protein>
    <recommendedName>
        <fullName evidence="3">Tetratricopeptide repeat protein</fullName>
    </recommendedName>
</protein>
<evidence type="ECO:0008006" key="3">
    <source>
        <dbReference type="Google" id="ProtNLM"/>
    </source>
</evidence>
<gene>
    <name evidence="1" type="ORF">KT71_03177</name>
</gene>
<evidence type="ECO:0000313" key="2">
    <source>
        <dbReference type="Proteomes" id="UP000019205"/>
    </source>
</evidence>
<dbReference type="AlphaFoldDB" id="A4A7E7"/>
<keyword evidence="2" id="KW-1185">Reference proteome</keyword>
<dbReference type="eggNOG" id="ENOG5033S7K">
    <property type="taxonomic scope" value="Bacteria"/>
</dbReference>
<dbReference type="Gene3D" id="1.25.40.10">
    <property type="entry name" value="Tetratricopeptide repeat domain"/>
    <property type="match status" value="1"/>
</dbReference>
<dbReference type="Proteomes" id="UP000019205">
    <property type="component" value="Chromosome"/>
</dbReference>